<dbReference type="GO" id="GO:0008299">
    <property type="term" value="P:isoprenoid biosynthetic process"/>
    <property type="evidence" value="ECO:0007669"/>
    <property type="project" value="UniProtKB-ARBA"/>
</dbReference>
<dbReference type="PANTHER" id="PTHR35201:SF4">
    <property type="entry name" value="BETA-PINACENE SYNTHASE-RELATED"/>
    <property type="match status" value="1"/>
</dbReference>
<dbReference type="InterPro" id="IPR008949">
    <property type="entry name" value="Isoprenoid_synthase_dom_sf"/>
</dbReference>
<dbReference type="AlphaFoldDB" id="A0A3D8SGA4"/>
<evidence type="ECO:0000256" key="2">
    <source>
        <dbReference type="ARBA" id="ARBA00006333"/>
    </source>
</evidence>
<dbReference type="SFLD" id="SFLDS00005">
    <property type="entry name" value="Isoprenoid_Synthase_Type_I"/>
    <property type="match status" value="1"/>
</dbReference>
<evidence type="ECO:0000256" key="4">
    <source>
        <dbReference type="RuleBase" id="RU366034"/>
    </source>
</evidence>
<dbReference type="GO" id="GO:0046872">
    <property type="term" value="F:metal ion binding"/>
    <property type="evidence" value="ECO:0007669"/>
    <property type="project" value="UniProtKB-KW"/>
</dbReference>
<dbReference type="EMBL" id="PDLM01000002">
    <property type="protein sequence ID" value="RDW85332.1"/>
    <property type="molecule type" value="Genomic_DNA"/>
</dbReference>
<dbReference type="InterPro" id="IPR034686">
    <property type="entry name" value="Terpene_cyclase-like_2"/>
</dbReference>
<comment type="caution">
    <text evidence="5">The sequence shown here is derived from an EMBL/GenBank/DDBJ whole genome shotgun (WGS) entry which is preliminary data.</text>
</comment>
<name>A0A3D8SGA4_9HELO</name>
<dbReference type="PANTHER" id="PTHR35201">
    <property type="entry name" value="TERPENE SYNTHASE"/>
    <property type="match status" value="1"/>
</dbReference>
<keyword evidence="4" id="KW-0456">Lyase</keyword>
<evidence type="ECO:0000256" key="1">
    <source>
        <dbReference type="ARBA" id="ARBA00001946"/>
    </source>
</evidence>
<accession>A0A3D8SGA4</accession>
<reference evidence="5 6" key="1">
    <citation type="journal article" date="2018" name="IMA Fungus">
        <title>IMA Genome-F 9: Draft genome sequence of Annulohypoxylon stygium, Aspergillus mulundensis, Berkeleyomyces basicola (syn. Thielaviopsis basicola), Ceratocystis smalleyi, two Cercospora beticola strains, Coleophoma cylindrospora, Fusarium fracticaudum, Phialophora cf. hyalina, and Morchella septimelata.</title>
        <authorList>
            <person name="Wingfield B.D."/>
            <person name="Bills G.F."/>
            <person name="Dong Y."/>
            <person name="Huang W."/>
            <person name="Nel W.J."/>
            <person name="Swalarsk-Parry B.S."/>
            <person name="Vaghefi N."/>
            <person name="Wilken P.M."/>
            <person name="An Z."/>
            <person name="de Beer Z.W."/>
            <person name="De Vos L."/>
            <person name="Chen L."/>
            <person name="Duong T.A."/>
            <person name="Gao Y."/>
            <person name="Hammerbacher A."/>
            <person name="Kikkert J.R."/>
            <person name="Li Y."/>
            <person name="Li H."/>
            <person name="Li K."/>
            <person name="Li Q."/>
            <person name="Liu X."/>
            <person name="Ma X."/>
            <person name="Naidoo K."/>
            <person name="Pethybridge S.J."/>
            <person name="Sun J."/>
            <person name="Steenkamp E.T."/>
            <person name="van der Nest M.A."/>
            <person name="van Wyk S."/>
            <person name="Wingfield M.J."/>
            <person name="Xiong C."/>
            <person name="Yue Q."/>
            <person name="Zhang X."/>
        </authorList>
    </citation>
    <scope>NUCLEOTIDE SEQUENCE [LARGE SCALE GENOMIC DNA]</scope>
    <source>
        <strain evidence="5 6">BP6252</strain>
    </source>
</reference>
<gene>
    <name evidence="5" type="ORF">BP6252_02922</name>
</gene>
<dbReference type="STRING" id="1849047.A0A3D8SGA4"/>
<keyword evidence="4" id="KW-0479">Metal-binding</keyword>
<comment type="similarity">
    <text evidence="2 4">Belongs to the terpene synthase family.</text>
</comment>
<dbReference type="GO" id="GO:0010333">
    <property type="term" value="F:terpene synthase activity"/>
    <property type="evidence" value="ECO:0007669"/>
    <property type="project" value="InterPro"/>
</dbReference>
<evidence type="ECO:0000313" key="5">
    <source>
        <dbReference type="EMBL" id="RDW85332.1"/>
    </source>
</evidence>
<dbReference type="EC" id="4.2.3.-" evidence="4"/>
<dbReference type="Gene3D" id="1.10.600.10">
    <property type="entry name" value="Farnesyl Diphosphate Synthase"/>
    <property type="match status" value="1"/>
</dbReference>
<protein>
    <recommendedName>
        <fullName evidence="4">Terpene synthase</fullName>
        <ecNumber evidence="4">4.2.3.-</ecNumber>
    </recommendedName>
</protein>
<dbReference type="Pfam" id="PF19086">
    <property type="entry name" value="Terpene_syn_C_2"/>
    <property type="match status" value="1"/>
</dbReference>
<keyword evidence="6" id="KW-1185">Reference proteome</keyword>
<comment type="cofactor">
    <cofactor evidence="1 4">
        <name>Mg(2+)</name>
        <dbReference type="ChEBI" id="CHEBI:18420"/>
    </cofactor>
</comment>
<proteinExistence type="inferred from homology"/>
<evidence type="ECO:0000256" key="3">
    <source>
        <dbReference type="ARBA" id="ARBA00022842"/>
    </source>
</evidence>
<evidence type="ECO:0000313" key="6">
    <source>
        <dbReference type="Proteomes" id="UP000256645"/>
    </source>
</evidence>
<organism evidence="5 6">
    <name type="scientific">Coleophoma cylindrospora</name>
    <dbReference type="NCBI Taxonomy" id="1849047"/>
    <lineage>
        <taxon>Eukaryota</taxon>
        <taxon>Fungi</taxon>
        <taxon>Dikarya</taxon>
        <taxon>Ascomycota</taxon>
        <taxon>Pezizomycotina</taxon>
        <taxon>Leotiomycetes</taxon>
        <taxon>Helotiales</taxon>
        <taxon>Dermateaceae</taxon>
        <taxon>Coleophoma</taxon>
    </lineage>
</organism>
<dbReference type="OrthoDB" id="6486656at2759"/>
<keyword evidence="3 4" id="KW-0460">Magnesium</keyword>
<dbReference type="SFLD" id="SFLDG01020">
    <property type="entry name" value="Terpene_Cyclase_Like_2"/>
    <property type="match status" value="1"/>
</dbReference>
<sequence>MASPALRQPHAESQQQHEFRIPDTLACWPWQRAINPHYEICKRESIEWLESFHAFNPKAQDAFNRCDFPGCRVGADLMNVFFVIDEYTDIANGQETRQKADIVMDSLRNPYKERPSGEWIGGRIVQEFWQEATKTATEIAQRRFLDTFERYTDAVVQQSQDRTSNYIRDISSYFTIRRKTIGAEPSFVINTIHTNVPDELINHPTIERLALLSIDMILIGNDLVSYNIELRAPLQPISQSRGDEGHNLLTVVMQEHGLTLQEAFDWIGRLHNDLVSQFLKIYAEIPAFVSRCGILGPEVSSYVDALGNWVRANDSWSFESERYFGMDGFRVQQEKTFLLLTKHS</sequence>
<dbReference type="SUPFAM" id="SSF48576">
    <property type="entry name" value="Terpenoid synthases"/>
    <property type="match status" value="1"/>
</dbReference>
<dbReference type="Proteomes" id="UP000256645">
    <property type="component" value="Unassembled WGS sequence"/>
</dbReference>